<dbReference type="EMBL" id="CP002628">
    <property type="protein sequence ID" value="AEB06165.1"/>
    <property type="molecule type" value="Genomic_DNA"/>
</dbReference>
<sequence length="413" mass="44294">MGRDFTGESKPAERGGITRRRFTLAGLLTLGAASAAGVLSGCSSHDGGSAASAGDPQVINDKSKIVSVIEDYDKAEAQLEPKQTWKLPLGTVLFHTEGSWAVAMLAPASAQTPNKLGALSLASGKMATLVDAPAQGTGYGFFDARCSDSVCAWVEMDFARRVWVLMAQELSAGRVSGDPVKLDEGDRDYEPARFTVNGSSVIWLHMPTATGKRSAENSSCMRWSVGEREGAQLVESQGRFSTQPRCAEGILTLTPRVLQSKGTYIGMTAYDLTRSEVTKVDQLILPEGVKPFEAVYMNERFAFSIEAAYDGVGALGKMGTFIGRAGDSYVFLEREPLACPVANGGRYLIKSQSSHFLIDTDAKTYATLRAPDRCLDFGDYPASEGATTKILTYATTRNDQGIPDAVTARLFSI</sequence>
<dbReference type="HOGENOM" id="CLU_679067_0_0_11"/>
<dbReference type="KEGG" id="cgo:Corgl_0036"/>
<accession>F2N6W6</accession>
<evidence type="ECO:0000313" key="1">
    <source>
        <dbReference type="EMBL" id="AEB06165.1"/>
    </source>
</evidence>
<name>F2N6W6_CORGP</name>
<dbReference type="Proteomes" id="UP000006851">
    <property type="component" value="Chromosome"/>
</dbReference>
<organism evidence="1 2">
    <name type="scientific">Coriobacterium glomerans (strain ATCC 49209 / DSM 20642 / JCM 10262 / PW2)</name>
    <dbReference type="NCBI Taxonomy" id="700015"/>
    <lineage>
        <taxon>Bacteria</taxon>
        <taxon>Bacillati</taxon>
        <taxon>Actinomycetota</taxon>
        <taxon>Coriobacteriia</taxon>
        <taxon>Coriobacteriales</taxon>
        <taxon>Coriobacteriaceae</taxon>
        <taxon>Coriobacterium</taxon>
    </lineage>
</organism>
<gene>
    <name evidence="1" type="ordered locus">Corgl_0036</name>
</gene>
<evidence type="ECO:0008006" key="3">
    <source>
        <dbReference type="Google" id="ProtNLM"/>
    </source>
</evidence>
<dbReference type="AlphaFoldDB" id="F2N6W6"/>
<dbReference type="RefSeq" id="WP_013707908.1">
    <property type="nucleotide sequence ID" value="NC_015389.1"/>
</dbReference>
<proteinExistence type="predicted"/>
<dbReference type="STRING" id="700015.Corgl_0036"/>
<keyword evidence="2" id="KW-1185">Reference proteome</keyword>
<protein>
    <recommendedName>
        <fullName evidence="3">Tat pathway signal sequence domain protein</fullName>
    </recommendedName>
</protein>
<dbReference type="eggNOG" id="ENOG5033TEB">
    <property type="taxonomic scope" value="Bacteria"/>
</dbReference>
<reference evidence="2" key="1">
    <citation type="journal article" date="2013" name="Stand. Genomic Sci.">
        <title>Complete genome sequence of Coriobacterium glomerans type strain (PW2(T)) from the midgut of Pyrrhocoris apterus L. (red soldier bug).</title>
        <authorList>
            <person name="Stackebrandt E."/>
            <person name="Zeytun A."/>
            <person name="Lapidus A."/>
            <person name="Nolan M."/>
            <person name="Lucas S."/>
            <person name="Hammon N."/>
            <person name="Deshpande S."/>
            <person name="Cheng J.F."/>
            <person name="Tapia R."/>
            <person name="Goodwin L.A."/>
            <person name="Pitluck S."/>
            <person name="Liolios K."/>
            <person name="Pagani I."/>
            <person name="Ivanova N."/>
            <person name="Mavromatis K."/>
            <person name="Mikhailova N."/>
            <person name="Huntemann M."/>
            <person name="Pati A."/>
            <person name="Chen A."/>
            <person name="Palaniappan K."/>
            <person name="Chang Y.J."/>
            <person name="Land M."/>
            <person name="Hauser L."/>
            <person name="Rohde M."/>
            <person name="Pukall R."/>
            <person name="Goker M."/>
            <person name="Detter J.C."/>
            <person name="Woyke T."/>
            <person name="Bristow J."/>
            <person name="Eisen J.A."/>
            <person name="Markowitz V."/>
            <person name="Hugenholtz P."/>
            <person name="Kyrpides N.C."/>
            <person name="Klenk H.P."/>
        </authorList>
    </citation>
    <scope>NUCLEOTIDE SEQUENCE</scope>
    <source>
        <strain evidence="2">ATCC 49209 / DSM 20642 / JCM 10262 / PW2</strain>
    </source>
</reference>
<evidence type="ECO:0000313" key="2">
    <source>
        <dbReference type="Proteomes" id="UP000006851"/>
    </source>
</evidence>